<dbReference type="RefSeq" id="WP_075569365.1">
    <property type="nucleotide sequence ID" value="NZ_MSDO01000007.1"/>
</dbReference>
<evidence type="ECO:0000313" key="12">
    <source>
        <dbReference type="Proteomes" id="UP000186878"/>
    </source>
</evidence>
<feature type="transmembrane region" description="Helical" evidence="9">
    <location>
        <begin position="153"/>
        <end position="178"/>
    </location>
</feature>
<comment type="caution">
    <text evidence="11">The sequence shown here is derived from an EMBL/GenBank/DDBJ whole genome shotgun (WGS) entry which is preliminary data.</text>
</comment>
<dbReference type="InterPro" id="IPR000515">
    <property type="entry name" value="MetI-like"/>
</dbReference>
<sequence length="227" mass="24627">MTLDFSTLLPYTDVILEGLVTTLWLTVVTTAAGIALAILVAYVRDGSPTGTRAVISRLLGGYVEIVRNTPFIVQLFFLYFGLPALGVPISATAAALLAMILNLGAYTAEILRAGIDSTLKGQHEAARALGLSRRQSFRHVVLVPAFSRVYPSLISQCIIVMLGSAVVSQISVFDLTYAANFIQSRNFRGFEVYLVVTLIYLLLAVGLRLAFEFVGRRLFAFRQGGSS</sequence>
<evidence type="ECO:0000256" key="1">
    <source>
        <dbReference type="ARBA" id="ARBA00004429"/>
    </source>
</evidence>
<feature type="transmembrane region" description="Helical" evidence="9">
    <location>
        <begin position="190"/>
        <end position="211"/>
    </location>
</feature>
<protein>
    <submittedName>
        <fullName evidence="11">Polar amino acid ABC transporter permease</fullName>
    </submittedName>
</protein>
<dbReference type="AlphaFoldDB" id="A0A1Q8STV1"/>
<name>A0A1Q8STV1_9GAMM</name>
<dbReference type="InterPro" id="IPR035906">
    <property type="entry name" value="MetI-like_sf"/>
</dbReference>
<dbReference type="SUPFAM" id="SSF161098">
    <property type="entry name" value="MetI-like"/>
    <property type="match status" value="1"/>
</dbReference>
<dbReference type="NCBIfam" id="TIGR01726">
    <property type="entry name" value="HEQRo_perm_3TM"/>
    <property type="match status" value="1"/>
</dbReference>
<evidence type="ECO:0000259" key="10">
    <source>
        <dbReference type="PROSITE" id="PS50928"/>
    </source>
</evidence>
<keyword evidence="12" id="KW-1185">Reference proteome</keyword>
<keyword evidence="5 9" id="KW-0812">Transmembrane</keyword>
<proteinExistence type="inferred from homology"/>
<dbReference type="GO" id="GO:0043190">
    <property type="term" value="C:ATP-binding cassette (ABC) transporter complex"/>
    <property type="evidence" value="ECO:0007669"/>
    <property type="project" value="InterPro"/>
</dbReference>
<dbReference type="GO" id="GO:0022857">
    <property type="term" value="F:transmembrane transporter activity"/>
    <property type="evidence" value="ECO:0007669"/>
    <property type="project" value="InterPro"/>
</dbReference>
<dbReference type="InterPro" id="IPR010065">
    <property type="entry name" value="AA_ABC_transptr_permease_3TM"/>
</dbReference>
<keyword evidence="7 9" id="KW-1133">Transmembrane helix</keyword>
<dbReference type="EMBL" id="MSDO01000007">
    <property type="protein sequence ID" value="OLO04875.1"/>
    <property type="molecule type" value="Genomic_DNA"/>
</dbReference>
<dbReference type="Pfam" id="PF00528">
    <property type="entry name" value="BPD_transp_1"/>
    <property type="match status" value="1"/>
</dbReference>
<dbReference type="PANTHER" id="PTHR30614">
    <property type="entry name" value="MEMBRANE COMPONENT OF AMINO ACID ABC TRANSPORTER"/>
    <property type="match status" value="1"/>
</dbReference>
<keyword evidence="8 9" id="KW-0472">Membrane</keyword>
<dbReference type="CDD" id="cd06261">
    <property type="entry name" value="TM_PBP2"/>
    <property type="match status" value="1"/>
</dbReference>
<feature type="transmembrane region" description="Helical" evidence="9">
    <location>
        <begin position="76"/>
        <end position="101"/>
    </location>
</feature>
<dbReference type="GO" id="GO:0006865">
    <property type="term" value="P:amino acid transport"/>
    <property type="evidence" value="ECO:0007669"/>
    <property type="project" value="UniProtKB-KW"/>
</dbReference>
<dbReference type="PROSITE" id="PS50928">
    <property type="entry name" value="ABC_TM1"/>
    <property type="match status" value="1"/>
</dbReference>
<evidence type="ECO:0000256" key="6">
    <source>
        <dbReference type="ARBA" id="ARBA00022970"/>
    </source>
</evidence>
<dbReference type="InterPro" id="IPR043429">
    <property type="entry name" value="ArtM/GltK/GlnP/TcyL/YhdX-like"/>
</dbReference>
<evidence type="ECO:0000256" key="9">
    <source>
        <dbReference type="RuleBase" id="RU363032"/>
    </source>
</evidence>
<dbReference type="PANTHER" id="PTHR30614:SF35">
    <property type="entry name" value="ABC TRANSPORTER PERMEASE PROTEIN"/>
    <property type="match status" value="1"/>
</dbReference>
<accession>A0A1Q8STV1</accession>
<evidence type="ECO:0000313" key="11">
    <source>
        <dbReference type="EMBL" id="OLO04875.1"/>
    </source>
</evidence>
<feature type="transmembrane region" description="Helical" evidence="9">
    <location>
        <begin position="20"/>
        <end position="43"/>
    </location>
</feature>
<evidence type="ECO:0000256" key="4">
    <source>
        <dbReference type="ARBA" id="ARBA00022475"/>
    </source>
</evidence>
<dbReference type="Proteomes" id="UP000186878">
    <property type="component" value="Unassembled WGS sequence"/>
</dbReference>
<evidence type="ECO:0000256" key="2">
    <source>
        <dbReference type="ARBA" id="ARBA00010072"/>
    </source>
</evidence>
<keyword evidence="6" id="KW-0029">Amino-acid transport</keyword>
<gene>
    <name evidence="11" type="ORF">BTW07_06510</name>
</gene>
<keyword evidence="3 9" id="KW-0813">Transport</keyword>
<dbReference type="Gene3D" id="1.10.3720.10">
    <property type="entry name" value="MetI-like"/>
    <property type="match status" value="1"/>
</dbReference>
<dbReference type="OrthoDB" id="9809799at2"/>
<evidence type="ECO:0000256" key="3">
    <source>
        <dbReference type="ARBA" id="ARBA00022448"/>
    </source>
</evidence>
<evidence type="ECO:0000256" key="7">
    <source>
        <dbReference type="ARBA" id="ARBA00022989"/>
    </source>
</evidence>
<comment type="subcellular location">
    <subcellularLocation>
        <location evidence="1">Cell inner membrane</location>
        <topology evidence="1">Multi-pass membrane protein</topology>
    </subcellularLocation>
    <subcellularLocation>
        <location evidence="9">Cell membrane</location>
        <topology evidence="9">Multi-pass membrane protein</topology>
    </subcellularLocation>
</comment>
<dbReference type="STRING" id="404433.BTW07_06510"/>
<comment type="similarity">
    <text evidence="2">Belongs to the binding-protein-dependent transport system permease family. HisMQ subfamily.</text>
</comment>
<keyword evidence="4" id="KW-1003">Cell membrane</keyword>
<evidence type="ECO:0000256" key="8">
    <source>
        <dbReference type="ARBA" id="ARBA00023136"/>
    </source>
</evidence>
<evidence type="ECO:0000256" key="5">
    <source>
        <dbReference type="ARBA" id="ARBA00022692"/>
    </source>
</evidence>
<reference evidence="11 12" key="1">
    <citation type="submission" date="2016-12" db="EMBL/GenBank/DDBJ databases">
        <title>Draft genome sequences of strains Salinicola socius SMB35, Salinicola sp. MH3R3-1 and Chromohalobacter sp. SMB17 from the Verkhnekamsk potash mining region of Russia.</title>
        <authorList>
            <person name="Mavrodi D.V."/>
            <person name="Olsson B.E."/>
            <person name="Korsakova E.S."/>
            <person name="Pyankova A."/>
            <person name="Mavrodi O.V."/>
            <person name="Plotnikova E.G."/>
        </authorList>
    </citation>
    <scope>NUCLEOTIDE SEQUENCE [LARGE SCALE GENOMIC DNA]</scope>
    <source>
        <strain evidence="11 12">SMB35</strain>
    </source>
</reference>
<feature type="domain" description="ABC transmembrane type-1" evidence="10">
    <location>
        <begin position="19"/>
        <end position="211"/>
    </location>
</feature>
<organism evidence="11 12">
    <name type="scientific">Salinicola socius</name>
    <dbReference type="NCBI Taxonomy" id="404433"/>
    <lineage>
        <taxon>Bacteria</taxon>
        <taxon>Pseudomonadati</taxon>
        <taxon>Pseudomonadota</taxon>
        <taxon>Gammaproteobacteria</taxon>
        <taxon>Oceanospirillales</taxon>
        <taxon>Halomonadaceae</taxon>
        <taxon>Salinicola</taxon>
    </lineage>
</organism>